<name>A0A7J7JC36_BUGNE</name>
<keyword evidence="5 6" id="KW-0472">Membrane</keyword>
<comment type="similarity">
    <text evidence="2">Belongs to the ERG4/ERG24 family.</text>
</comment>
<feature type="transmembrane region" description="Helical" evidence="6">
    <location>
        <begin position="82"/>
        <end position="103"/>
    </location>
</feature>
<dbReference type="OrthoDB" id="5326588at2759"/>
<gene>
    <name evidence="7" type="ORF">EB796_017873</name>
</gene>
<feature type="transmembrane region" description="Helical" evidence="6">
    <location>
        <begin position="182"/>
        <end position="202"/>
    </location>
</feature>
<dbReference type="PANTHER" id="PTHR21257:SF52">
    <property type="entry name" value="DELTA(14)-STEROL REDUCTASE TM7SF2"/>
    <property type="match status" value="1"/>
</dbReference>
<evidence type="ECO:0000256" key="2">
    <source>
        <dbReference type="ARBA" id="ARBA00005402"/>
    </source>
</evidence>
<evidence type="ECO:0000256" key="5">
    <source>
        <dbReference type="ARBA" id="ARBA00023136"/>
    </source>
</evidence>
<dbReference type="Proteomes" id="UP000593567">
    <property type="component" value="Unassembled WGS sequence"/>
</dbReference>
<dbReference type="Pfam" id="PF01222">
    <property type="entry name" value="ERG4_ERG24"/>
    <property type="match status" value="1"/>
</dbReference>
<dbReference type="AlphaFoldDB" id="A0A7J7JC36"/>
<feature type="transmembrane region" description="Helical" evidence="6">
    <location>
        <begin position="115"/>
        <end position="133"/>
    </location>
</feature>
<dbReference type="PANTHER" id="PTHR21257">
    <property type="entry name" value="DELTA(14)-STEROL REDUCTASE"/>
    <property type="match status" value="1"/>
</dbReference>
<keyword evidence="3 6" id="KW-0812">Transmembrane</keyword>
<sequence>MGRELNPRCSSFDVKQVVFRSGMIAWMMVDWMYLAAQFKADQKVQPALALVVLFHTLYVVMTVKNEQFWFSTADFRNEGIGFLSVWACLSLFPFIFSLQARFLYLYPKEGMTNPYTLAAVFILNAVGLVFYIGSNWQKNEFRKNPYNPDLSHLSSIPTAAGKRIICSGWWGIVRRPNYLGDLIMAVAWSLPCGCSYALPYFYPVYLISLLVTKVIADEKSCHQRYGDAWVKYTEAVPYKLIPYVF</sequence>
<comment type="caution">
    <text evidence="7">The sequence shown here is derived from an EMBL/GenBank/DDBJ whole genome shotgun (WGS) entry which is preliminary data.</text>
</comment>
<evidence type="ECO:0000313" key="7">
    <source>
        <dbReference type="EMBL" id="KAF6023820.1"/>
    </source>
</evidence>
<dbReference type="Gene3D" id="1.20.120.1630">
    <property type="match status" value="1"/>
</dbReference>
<organism evidence="7 8">
    <name type="scientific">Bugula neritina</name>
    <name type="common">Brown bryozoan</name>
    <name type="synonym">Sertularia neritina</name>
    <dbReference type="NCBI Taxonomy" id="10212"/>
    <lineage>
        <taxon>Eukaryota</taxon>
        <taxon>Metazoa</taxon>
        <taxon>Spiralia</taxon>
        <taxon>Lophotrochozoa</taxon>
        <taxon>Bryozoa</taxon>
        <taxon>Gymnolaemata</taxon>
        <taxon>Cheilostomatida</taxon>
        <taxon>Flustrina</taxon>
        <taxon>Buguloidea</taxon>
        <taxon>Bugulidae</taxon>
        <taxon>Bugula</taxon>
    </lineage>
</organism>
<proteinExistence type="inferred from homology"/>
<protein>
    <submittedName>
        <fullName evidence="7">LBR</fullName>
    </submittedName>
</protein>
<feature type="transmembrane region" description="Helical" evidence="6">
    <location>
        <begin position="44"/>
        <end position="61"/>
    </location>
</feature>
<dbReference type="GO" id="GO:0006695">
    <property type="term" value="P:cholesterol biosynthetic process"/>
    <property type="evidence" value="ECO:0007669"/>
    <property type="project" value="TreeGrafter"/>
</dbReference>
<evidence type="ECO:0000256" key="1">
    <source>
        <dbReference type="ARBA" id="ARBA00004141"/>
    </source>
</evidence>
<dbReference type="GO" id="GO:0005789">
    <property type="term" value="C:endoplasmic reticulum membrane"/>
    <property type="evidence" value="ECO:0007669"/>
    <property type="project" value="TreeGrafter"/>
</dbReference>
<keyword evidence="4 6" id="KW-1133">Transmembrane helix</keyword>
<accession>A0A7J7JC36</accession>
<evidence type="ECO:0000313" key="8">
    <source>
        <dbReference type="Proteomes" id="UP000593567"/>
    </source>
</evidence>
<keyword evidence="8" id="KW-1185">Reference proteome</keyword>
<dbReference type="InterPro" id="IPR001171">
    <property type="entry name" value="ERG24_DHCR-like"/>
</dbReference>
<evidence type="ECO:0000256" key="4">
    <source>
        <dbReference type="ARBA" id="ARBA00022989"/>
    </source>
</evidence>
<evidence type="ECO:0000256" key="6">
    <source>
        <dbReference type="SAM" id="Phobius"/>
    </source>
</evidence>
<dbReference type="GO" id="GO:0005637">
    <property type="term" value="C:nuclear inner membrane"/>
    <property type="evidence" value="ECO:0007669"/>
    <property type="project" value="TreeGrafter"/>
</dbReference>
<reference evidence="7" key="1">
    <citation type="submission" date="2020-06" db="EMBL/GenBank/DDBJ databases">
        <title>Draft genome of Bugula neritina, a colonial animal packing powerful symbionts and potential medicines.</title>
        <authorList>
            <person name="Rayko M."/>
        </authorList>
    </citation>
    <scope>NUCLEOTIDE SEQUENCE [LARGE SCALE GENOMIC DNA]</scope>
    <source>
        <strain evidence="7">Kwan_BN1</strain>
    </source>
</reference>
<dbReference type="GO" id="GO:0050613">
    <property type="term" value="F:Delta14-sterol reductase activity"/>
    <property type="evidence" value="ECO:0007669"/>
    <property type="project" value="TreeGrafter"/>
</dbReference>
<evidence type="ECO:0000256" key="3">
    <source>
        <dbReference type="ARBA" id="ARBA00022692"/>
    </source>
</evidence>
<dbReference type="EMBL" id="VXIV02002661">
    <property type="protein sequence ID" value="KAF6023820.1"/>
    <property type="molecule type" value="Genomic_DNA"/>
</dbReference>
<comment type="subcellular location">
    <subcellularLocation>
        <location evidence="1">Membrane</location>
        <topology evidence="1">Multi-pass membrane protein</topology>
    </subcellularLocation>
</comment>
<feature type="transmembrane region" description="Helical" evidence="6">
    <location>
        <begin position="21"/>
        <end position="38"/>
    </location>
</feature>